<comment type="caution">
    <text evidence="1">The sequence shown here is derived from an EMBL/GenBank/DDBJ whole genome shotgun (WGS) entry which is preliminary data.</text>
</comment>
<dbReference type="AlphaFoldDB" id="A0A414U7I3"/>
<reference evidence="1 2" key="1">
    <citation type="submission" date="2018-08" db="EMBL/GenBank/DDBJ databases">
        <title>A genome reference for cultivated species of the human gut microbiota.</title>
        <authorList>
            <person name="Zou Y."/>
            <person name="Xue W."/>
            <person name="Luo G."/>
        </authorList>
    </citation>
    <scope>NUCLEOTIDE SEQUENCE [LARGE SCALE GENOMIC DNA]</scope>
    <source>
        <strain evidence="1 2">AM22-12LB</strain>
    </source>
</reference>
<dbReference type="Proteomes" id="UP000286595">
    <property type="component" value="Unassembled WGS sequence"/>
</dbReference>
<evidence type="ECO:0000313" key="2">
    <source>
        <dbReference type="Proteomes" id="UP000286595"/>
    </source>
</evidence>
<gene>
    <name evidence="1" type="ORF">DW252_16195</name>
</gene>
<protein>
    <submittedName>
        <fullName evidence="1">Uncharacterized protein</fullName>
    </submittedName>
</protein>
<dbReference type="RefSeq" id="WP_118219615.1">
    <property type="nucleotide sequence ID" value="NZ_QRIM01000028.1"/>
</dbReference>
<evidence type="ECO:0000313" key="1">
    <source>
        <dbReference type="EMBL" id="RHG56076.1"/>
    </source>
</evidence>
<proteinExistence type="predicted"/>
<sequence length="115" mass="13022">MISERDLRLAKAIVDPYIGRDIIATAVLGTKLGTMLNENAYREVVDNAQRLIDGTECIPQGKTLEFILRNRYVETIKTDRKSDLSLSKMCGLLKVNRAVARGDCETNNEKTYEER</sequence>
<name>A0A414U7I3_9FIRM</name>
<organism evidence="1 2">
    <name type="scientific">Coprococcus comes</name>
    <dbReference type="NCBI Taxonomy" id="410072"/>
    <lineage>
        <taxon>Bacteria</taxon>
        <taxon>Bacillati</taxon>
        <taxon>Bacillota</taxon>
        <taxon>Clostridia</taxon>
        <taxon>Lachnospirales</taxon>
        <taxon>Lachnospiraceae</taxon>
        <taxon>Coprococcus</taxon>
    </lineage>
</organism>
<accession>A0A414U7I3</accession>
<dbReference type="EMBL" id="QRIM01000028">
    <property type="protein sequence ID" value="RHG56076.1"/>
    <property type="molecule type" value="Genomic_DNA"/>
</dbReference>